<dbReference type="GO" id="GO:0005737">
    <property type="term" value="C:cytoplasm"/>
    <property type="evidence" value="ECO:0007669"/>
    <property type="project" value="TreeGrafter"/>
</dbReference>
<evidence type="ECO:0000313" key="3">
    <source>
        <dbReference type="EMBL" id="TJY44075.1"/>
    </source>
</evidence>
<protein>
    <submittedName>
        <fullName evidence="3">Adenylyl-sulfate kinase</fullName>
        <ecNumber evidence="3">2.7.1.25</ecNumber>
    </submittedName>
</protein>
<evidence type="ECO:0000259" key="2">
    <source>
        <dbReference type="Pfam" id="PF01583"/>
    </source>
</evidence>
<dbReference type="RefSeq" id="WP_136775795.1">
    <property type="nucleotide sequence ID" value="NZ_SUPK01000001.1"/>
</dbReference>
<dbReference type="InterPro" id="IPR027417">
    <property type="entry name" value="P-loop_NTPase"/>
</dbReference>
<dbReference type="GO" id="GO:0004020">
    <property type="term" value="F:adenylylsulfate kinase activity"/>
    <property type="evidence" value="ECO:0007669"/>
    <property type="project" value="UniProtKB-EC"/>
</dbReference>
<reference evidence="3 4" key="1">
    <citation type="submission" date="2019-04" db="EMBL/GenBank/DDBJ databases">
        <title>Cohnella sp. nov., isolated from soil.</title>
        <authorList>
            <person name="Kim W."/>
        </authorList>
    </citation>
    <scope>NUCLEOTIDE SEQUENCE [LARGE SCALE GENOMIC DNA]</scope>
    <source>
        <strain evidence="3 4">CAU 1483</strain>
    </source>
</reference>
<dbReference type="SUPFAM" id="SSF52540">
    <property type="entry name" value="P-loop containing nucleoside triphosphate hydrolases"/>
    <property type="match status" value="1"/>
</dbReference>
<dbReference type="GO" id="GO:0019379">
    <property type="term" value="P:sulfate assimilation, phosphoadenylyl sulfate reduction by phosphoadenylyl-sulfate reductase (thioredoxin)"/>
    <property type="evidence" value="ECO:0007669"/>
    <property type="project" value="TreeGrafter"/>
</dbReference>
<dbReference type="PANTHER" id="PTHR42700">
    <property type="entry name" value="SULFATE ADENYLYLTRANSFERASE"/>
    <property type="match status" value="1"/>
</dbReference>
<dbReference type="EC" id="2.7.1.25" evidence="3"/>
<dbReference type="InterPro" id="IPR059117">
    <property type="entry name" value="APS_kinase_dom"/>
</dbReference>
<dbReference type="EMBL" id="SUPK01000001">
    <property type="protein sequence ID" value="TJY44075.1"/>
    <property type="molecule type" value="Genomic_DNA"/>
</dbReference>
<dbReference type="AlphaFoldDB" id="A0A4U0FGL2"/>
<comment type="caution">
    <text evidence="3">The sequence shown here is derived from an EMBL/GenBank/DDBJ whole genome shotgun (WGS) entry which is preliminary data.</text>
</comment>
<accession>A0A4U0FGL2</accession>
<feature type="domain" description="APS kinase" evidence="2">
    <location>
        <begin position="3"/>
        <end position="125"/>
    </location>
</feature>
<dbReference type="GO" id="GO:0010134">
    <property type="term" value="P:sulfate assimilation via adenylyl sulfate reduction"/>
    <property type="evidence" value="ECO:0007669"/>
    <property type="project" value="TreeGrafter"/>
</dbReference>
<keyword evidence="3" id="KW-0418">Kinase</keyword>
<name>A0A4U0FGL2_9BACL</name>
<dbReference type="InterPro" id="IPR050512">
    <property type="entry name" value="Sulf_AdTrans/APS_kinase"/>
</dbReference>
<dbReference type="Pfam" id="PF01583">
    <property type="entry name" value="APS_kinase"/>
    <property type="match status" value="1"/>
</dbReference>
<proteinExistence type="predicted"/>
<keyword evidence="4" id="KW-1185">Reference proteome</keyword>
<organism evidence="3 4">
    <name type="scientific">Cohnella pontilimi</name>
    <dbReference type="NCBI Taxonomy" id="2564100"/>
    <lineage>
        <taxon>Bacteria</taxon>
        <taxon>Bacillati</taxon>
        <taxon>Bacillota</taxon>
        <taxon>Bacilli</taxon>
        <taxon>Bacillales</taxon>
        <taxon>Paenibacillaceae</taxon>
        <taxon>Cohnella</taxon>
    </lineage>
</organism>
<sequence>MNQGMVVWFTGLPNSGKSTVSRLVAEKLEAMGYAVERLDSDELPRSLTKELSPDWTTRQKQKCSNLIFIAKLLSKYKVIVLIASVGRFEQMRVAARTQIERYVEIYLKCSLETRLQRDDKTKYVRYPDTIHYYEEPALPEMTIPTDQYSPAESASAVIQYLMDQGYIAERDNMTEHTMD</sequence>
<dbReference type="Gene3D" id="3.40.50.300">
    <property type="entry name" value="P-loop containing nucleotide triphosphate hydrolases"/>
    <property type="match status" value="1"/>
</dbReference>
<evidence type="ECO:0000256" key="1">
    <source>
        <dbReference type="ARBA" id="ARBA00022679"/>
    </source>
</evidence>
<dbReference type="OrthoDB" id="9804504at2"/>
<gene>
    <name evidence="3" type="ORF">E5161_01365</name>
</gene>
<dbReference type="Proteomes" id="UP000309673">
    <property type="component" value="Unassembled WGS sequence"/>
</dbReference>
<dbReference type="PANTHER" id="PTHR42700:SF1">
    <property type="entry name" value="SULFATE ADENYLYLTRANSFERASE"/>
    <property type="match status" value="1"/>
</dbReference>
<keyword evidence="1 3" id="KW-0808">Transferase</keyword>
<evidence type="ECO:0000313" key="4">
    <source>
        <dbReference type="Proteomes" id="UP000309673"/>
    </source>
</evidence>
<dbReference type="GO" id="GO:0004781">
    <property type="term" value="F:sulfate adenylyltransferase (ATP) activity"/>
    <property type="evidence" value="ECO:0007669"/>
    <property type="project" value="TreeGrafter"/>
</dbReference>